<comment type="function">
    <text evidence="9">Catalyzes a mechanistically unusual reaction, the ATP-dependent insertion of CO2 between the N7 and N8 nitrogen atoms of 7,8-diaminopelargonic acid (DAPA, also called 7,8-diammoniononanoate) to form a ureido ring.</text>
</comment>
<keyword evidence="1 9" id="KW-0963">Cytoplasm</keyword>
<dbReference type="InParanoid" id="F0S156"/>
<dbReference type="InterPro" id="IPR027417">
    <property type="entry name" value="P-loop_NTPase"/>
</dbReference>
<dbReference type="PIRSF" id="PIRSF006755">
    <property type="entry name" value="DTB_synth"/>
    <property type="match status" value="1"/>
</dbReference>
<dbReference type="KEGG" id="dte:Dester_1299"/>
<gene>
    <name evidence="9" type="primary">bioD</name>
    <name evidence="10" type="ordered locus">Dester_1299</name>
</gene>
<comment type="pathway">
    <text evidence="9">Cofactor biosynthesis; biotin biosynthesis; biotin from 7,8-diaminononanoate: step 1/2.</text>
</comment>
<dbReference type="UniPathway" id="UPA00078">
    <property type="reaction ID" value="UER00161"/>
</dbReference>
<dbReference type="CDD" id="cd03109">
    <property type="entry name" value="DTBS"/>
    <property type="match status" value="1"/>
</dbReference>
<dbReference type="NCBIfam" id="TIGR00347">
    <property type="entry name" value="bioD"/>
    <property type="match status" value="1"/>
</dbReference>
<comment type="catalytic activity">
    <reaction evidence="8">
        <text>(7R,8S)-8-amino-7-(carboxyamino)nonanoate + ATP = (4R,5S)-dethiobiotin + ADP + phosphate + H(+)</text>
        <dbReference type="Rhea" id="RHEA:63684"/>
        <dbReference type="ChEBI" id="CHEBI:15378"/>
        <dbReference type="ChEBI" id="CHEBI:30616"/>
        <dbReference type="ChEBI" id="CHEBI:43474"/>
        <dbReference type="ChEBI" id="CHEBI:149470"/>
        <dbReference type="ChEBI" id="CHEBI:149473"/>
        <dbReference type="ChEBI" id="CHEBI:456216"/>
    </reaction>
</comment>
<evidence type="ECO:0000256" key="7">
    <source>
        <dbReference type="ARBA" id="ARBA00022842"/>
    </source>
</evidence>
<feature type="active site" evidence="9">
    <location>
        <position position="35"/>
    </location>
</feature>
<comment type="cofactor">
    <cofactor evidence="9">
        <name>Mg(2+)</name>
        <dbReference type="ChEBI" id="CHEBI:18420"/>
    </cofactor>
</comment>
<evidence type="ECO:0000313" key="10">
    <source>
        <dbReference type="EMBL" id="ADY73934.1"/>
    </source>
</evidence>
<evidence type="ECO:0000256" key="6">
    <source>
        <dbReference type="ARBA" id="ARBA00022840"/>
    </source>
</evidence>
<feature type="binding site" evidence="9">
    <location>
        <begin position="164"/>
        <end position="165"/>
    </location>
    <ligand>
        <name>ATP</name>
        <dbReference type="ChEBI" id="CHEBI:30616"/>
    </ligand>
</feature>
<feature type="binding site" evidence="9">
    <location>
        <begin position="10"/>
        <end position="15"/>
    </location>
    <ligand>
        <name>ATP</name>
        <dbReference type="ChEBI" id="CHEBI:30616"/>
    </ligand>
</feature>
<evidence type="ECO:0000256" key="5">
    <source>
        <dbReference type="ARBA" id="ARBA00022756"/>
    </source>
</evidence>
<dbReference type="SUPFAM" id="SSF52540">
    <property type="entry name" value="P-loop containing nucleoside triphosphate hydrolases"/>
    <property type="match status" value="1"/>
</dbReference>
<comment type="subcellular location">
    <subcellularLocation>
        <location evidence="9">Cytoplasm</location>
    </subcellularLocation>
</comment>
<dbReference type="Pfam" id="PF13500">
    <property type="entry name" value="AAA_26"/>
    <property type="match status" value="1"/>
</dbReference>
<evidence type="ECO:0000256" key="3">
    <source>
        <dbReference type="ARBA" id="ARBA00022723"/>
    </source>
</evidence>
<dbReference type="GO" id="GO:0000287">
    <property type="term" value="F:magnesium ion binding"/>
    <property type="evidence" value="ECO:0007669"/>
    <property type="project" value="UniProtKB-UniRule"/>
</dbReference>
<dbReference type="GO" id="GO:0005524">
    <property type="term" value="F:ATP binding"/>
    <property type="evidence" value="ECO:0007669"/>
    <property type="project" value="UniProtKB-UniRule"/>
</dbReference>
<sequence length="207" mass="23130">MILVTGTDTGVGKTFVTVSILRYMKNIGRNICALKIVETGCRPICEDARKISAVCKESIDPIYSFKTPVAPSVAAEIENKEISIEKIKERILSFSKNYEETLFEGAGGLLVPIREKYTFLDLAKELNMEVLVVALNKLGVINHTLLTVRICQLEGVNVKGVILNHRGDVDESSRTNYKTLKELLNVPIYLFSKPEDVEAFVHLIFPE</sequence>
<feature type="binding site" evidence="9">
    <location>
        <position position="39"/>
    </location>
    <ligand>
        <name>substrate</name>
    </ligand>
</feature>
<dbReference type="PANTHER" id="PTHR43210">
    <property type="entry name" value="DETHIOBIOTIN SYNTHETASE"/>
    <property type="match status" value="1"/>
</dbReference>
<accession>F0S156</accession>
<dbReference type="GO" id="GO:0005829">
    <property type="term" value="C:cytosol"/>
    <property type="evidence" value="ECO:0007669"/>
    <property type="project" value="TreeGrafter"/>
</dbReference>
<evidence type="ECO:0000256" key="1">
    <source>
        <dbReference type="ARBA" id="ARBA00022490"/>
    </source>
</evidence>
<dbReference type="EMBL" id="CP002543">
    <property type="protein sequence ID" value="ADY73934.1"/>
    <property type="molecule type" value="Genomic_DNA"/>
</dbReference>
<feature type="binding site" evidence="9">
    <location>
        <begin position="104"/>
        <end position="107"/>
    </location>
    <ligand>
        <name>ATP</name>
        <dbReference type="ChEBI" id="CHEBI:30616"/>
    </ligand>
</feature>
<dbReference type="AlphaFoldDB" id="F0S156"/>
<dbReference type="STRING" id="868864.Dester_1299"/>
<keyword evidence="7 9" id="KW-0460">Magnesium</keyword>
<dbReference type="GO" id="GO:0009102">
    <property type="term" value="P:biotin biosynthetic process"/>
    <property type="evidence" value="ECO:0007669"/>
    <property type="project" value="UniProtKB-UniRule"/>
</dbReference>
<dbReference type="EC" id="6.3.3.3" evidence="9"/>
<organism evidence="10 11">
    <name type="scientific">Desulfurobacterium thermolithotrophum (strain DSM 11699 / BSA)</name>
    <dbReference type="NCBI Taxonomy" id="868864"/>
    <lineage>
        <taxon>Bacteria</taxon>
        <taxon>Pseudomonadati</taxon>
        <taxon>Aquificota</taxon>
        <taxon>Aquificia</taxon>
        <taxon>Desulfurobacteriales</taxon>
        <taxon>Desulfurobacteriaceae</taxon>
        <taxon>Desulfurobacterium</taxon>
    </lineage>
</organism>
<keyword evidence="6 9" id="KW-0067">ATP-binding</keyword>
<comment type="catalytic activity">
    <reaction evidence="9">
        <text>(7R,8S)-7,8-diammoniononanoate + CO2 + ATP = (4R,5S)-dethiobiotin + ADP + phosphate + 3 H(+)</text>
        <dbReference type="Rhea" id="RHEA:15805"/>
        <dbReference type="ChEBI" id="CHEBI:15378"/>
        <dbReference type="ChEBI" id="CHEBI:16526"/>
        <dbReference type="ChEBI" id="CHEBI:30616"/>
        <dbReference type="ChEBI" id="CHEBI:43474"/>
        <dbReference type="ChEBI" id="CHEBI:149469"/>
        <dbReference type="ChEBI" id="CHEBI:149473"/>
        <dbReference type="ChEBI" id="CHEBI:456216"/>
        <dbReference type="EC" id="6.3.3.3"/>
    </reaction>
</comment>
<dbReference type="OrthoDB" id="9802097at2"/>
<evidence type="ECO:0000256" key="8">
    <source>
        <dbReference type="ARBA" id="ARBA00047386"/>
    </source>
</evidence>
<proteinExistence type="inferred from homology"/>
<reference evidence="11" key="2">
    <citation type="submission" date="2011-02" db="EMBL/GenBank/DDBJ databases">
        <title>The complete genome of Desulfurobacterium thermolithotrophum DSM 11699.</title>
        <authorList>
            <consortium name="US DOE Joint Genome Institute (JGI-PGF)"/>
            <person name="Lucas S."/>
            <person name="Copeland A."/>
            <person name="Lapidus A."/>
            <person name="Bruce D."/>
            <person name="Goodwin L."/>
            <person name="Pitluck S."/>
            <person name="Kyrpides N."/>
            <person name="Mavromatis K."/>
            <person name="Pagani I."/>
            <person name="Ivanova N."/>
            <person name="Mikhailova N."/>
            <person name="Daligault H."/>
            <person name="Detter J.C."/>
            <person name="Tapia R."/>
            <person name="Han C."/>
            <person name="Land M."/>
            <person name="Hauser L."/>
            <person name="Markowitz V."/>
            <person name="Cheng J.-F."/>
            <person name="Hugenholtz P."/>
            <person name="Woyke T."/>
            <person name="Wu D."/>
            <person name="Spring S."/>
            <person name="Brambilla E."/>
            <person name="Klenk H.-P."/>
            <person name="Eisen J.A."/>
        </authorList>
    </citation>
    <scope>NUCLEOTIDE SEQUENCE [LARGE SCALE GENOMIC DNA]</scope>
    <source>
        <strain evidence="11">DSM 11699 / BSA</strain>
    </source>
</reference>
<keyword evidence="3 9" id="KW-0479">Metal-binding</keyword>
<keyword evidence="11" id="KW-1185">Reference proteome</keyword>
<feature type="binding site" evidence="9">
    <location>
        <position position="47"/>
    </location>
    <ligand>
        <name>Mg(2+)</name>
        <dbReference type="ChEBI" id="CHEBI:18420"/>
    </ligand>
</feature>
<evidence type="ECO:0000256" key="9">
    <source>
        <dbReference type="HAMAP-Rule" id="MF_00336"/>
    </source>
</evidence>
<comment type="caution">
    <text evidence="9">Lacks conserved residue(s) required for the propagation of feature annotation.</text>
</comment>
<keyword evidence="4 9" id="KW-0547">Nucleotide-binding</keyword>
<evidence type="ECO:0000313" key="11">
    <source>
        <dbReference type="Proteomes" id="UP000007102"/>
    </source>
</evidence>
<dbReference type="InterPro" id="IPR004472">
    <property type="entry name" value="DTB_synth_BioD"/>
</dbReference>
<dbReference type="HAMAP" id="MF_00336">
    <property type="entry name" value="BioD"/>
    <property type="match status" value="1"/>
</dbReference>
<evidence type="ECO:0000256" key="4">
    <source>
        <dbReference type="ARBA" id="ARBA00022741"/>
    </source>
</evidence>
<dbReference type="Gene3D" id="3.40.50.300">
    <property type="entry name" value="P-loop containing nucleotide triphosphate hydrolases"/>
    <property type="match status" value="1"/>
</dbReference>
<comment type="subunit">
    <text evidence="9">Homodimer.</text>
</comment>
<keyword evidence="2 9" id="KW-0436">Ligase</keyword>
<dbReference type="FunCoup" id="F0S156">
    <property type="interactions" value="352"/>
</dbReference>
<feature type="binding site" evidence="9">
    <location>
        <position position="47"/>
    </location>
    <ligand>
        <name>ATP</name>
        <dbReference type="ChEBI" id="CHEBI:30616"/>
    </ligand>
</feature>
<reference evidence="10 11" key="1">
    <citation type="journal article" date="2011" name="Stand. Genomic Sci.">
        <title>Complete genome sequence of the thermophilic sulfur-reducer Desulfurobacterium thermolithotrophum type strain (BSA(T)) from a deep-sea hydrothermal vent.</title>
        <authorList>
            <person name="Goker M."/>
            <person name="Daligault H."/>
            <person name="Mwirichia R."/>
            <person name="Lapidus A."/>
            <person name="Lucas S."/>
            <person name="Deshpande S."/>
            <person name="Pagani I."/>
            <person name="Tapia R."/>
            <person name="Cheng J.F."/>
            <person name="Goodwin L."/>
            <person name="Pitluck S."/>
            <person name="Liolios K."/>
            <person name="Ivanova N."/>
            <person name="Mavromatis K."/>
            <person name="Mikhailova N."/>
            <person name="Pati A."/>
            <person name="Chen A."/>
            <person name="Palaniappan K."/>
            <person name="Han C."/>
            <person name="Land M."/>
            <person name="Hauser L."/>
            <person name="Pan C."/>
            <person name="Brambilla E.M."/>
            <person name="Rohde M."/>
            <person name="Spring S."/>
            <person name="Sikorski J."/>
            <person name="Wirth R."/>
            <person name="Detter J.C."/>
            <person name="Woyke T."/>
            <person name="Bristow J."/>
            <person name="Eisen J.A."/>
            <person name="Markowitz V."/>
            <person name="Hugenholtz P."/>
            <person name="Kyrpides N.C."/>
            <person name="Klenk H.P."/>
        </authorList>
    </citation>
    <scope>NUCLEOTIDE SEQUENCE [LARGE SCALE GENOMIC DNA]</scope>
    <source>
        <strain evidence="11">DSM 11699 / BSA</strain>
    </source>
</reference>
<dbReference type="HOGENOM" id="CLU_072551_3_1_0"/>
<feature type="binding site" evidence="9">
    <location>
        <position position="14"/>
    </location>
    <ligand>
        <name>Mg(2+)</name>
        <dbReference type="ChEBI" id="CHEBI:18420"/>
    </ligand>
</feature>
<protein>
    <recommendedName>
        <fullName evidence="9">ATP-dependent dethiobiotin synthetase BioD</fullName>
        <ecNumber evidence="9">6.3.3.3</ecNumber>
    </recommendedName>
    <alternativeName>
        <fullName evidence="9">DTB synthetase</fullName>
        <shortName evidence="9">DTBS</shortName>
    </alternativeName>
    <alternativeName>
        <fullName evidence="9">Dethiobiotin synthase</fullName>
    </alternativeName>
</protein>
<dbReference type="Proteomes" id="UP000007102">
    <property type="component" value="Chromosome"/>
</dbReference>
<dbReference type="RefSeq" id="WP_013638884.1">
    <property type="nucleotide sequence ID" value="NC_015185.1"/>
</dbReference>
<evidence type="ECO:0000256" key="2">
    <source>
        <dbReference type="ARBA" id="ARBA00022598"/>
    </source>
</evidence>
<dbReference type="GO" id="GO:0004141">
    <property type="term" value="F:dethiobiotin synthase activity"/>
    <property type="evidence" value="ECO:0007669"/>
    <property type="project" value="UniProtKB-UniRule"/>
</dbReference>
<name>F0S156_DESTD</name>
<comment type="similarity">
    <text evidence="9">Belongs to the dethiobiotin synthetase family.</text>
</comment>
<dbReference type="eggNOG" id="COG0132">
    <property type="taxonomic scope" value="Bacteria"/>
</dbReference>
<feature type="binding site" evidence="9">
    <location>
        <position position="104"/>
    </location>
    <ligand>
        <name>Mg(2+)</name>
        <dbReference type="ChEBI" id="CHEBI:18420"/>
    </ligand>
</feature>
<keyword evidence="5 9" id="KW-0093">Biotin biosynthesis</keyword>
<dbReference type="PANTHER" id="PTHR43210:SF2">
    <property type="entry name" value="ATP-DEPENDENT DETHIOBIOTIN SYNTHETASE BIOD 2"/>
    <property type="match status" value="1"/>
</dbReference>